<dbReference type="STRING" id="743525.TSC_c19900"/>
<gene>
    <name evidence="5" type="ordered locus">TSC_c19900</name>
</gene>
<dbReference type="KEGG" id="tsc:TSC_c19900"/>
<dbReference type="PANTHER" id="PTHR43630">
    <property type="entry name" value="POLY-BETA-1,6-N-ACETYL-D-GLUCOSAMINE SYNTHASE"/>
    <property type="match status" value="1"/>
</dbReference>
<evidence type="ECO:0000256" key="3">
    <source>
        <dbReference type="ARBA" id="ARBA00022679"/>
    </source>
</evidence>
<comment type="similarity">
    <text evidence="1">Belongs to the glycosyltransferase 2 family.</text>
</comment>
<keyword evidence="4" id="KW-0812">Transmembrane</keyword>
<dbReference type="HOGENOM" id="CLU_044042_1_0_0"/>
<evidence type="ECO:0000256" key="1">
    <source>
        <dbReference type="ARBA" id="ARBA00006739"/>
    </source>
</evidence>
<feature type="transmembrane region" description="Helical" evidence="4">
    <location>
        <begin position="240"/>
        <end position="258"/>
    </location>
</feature>
<name>E8PMY5_THESS</name>
<dbReference type="AlphaFoldDB" id="E8PMY5"/>
<evidence type="ECO:0000256" key="2">
    <source>
        <dbReference type="ARBA" id="ARBA00022676"/>
    </source>
</evidence>
<feature type="transmembrane region" description="Helical" evidence="4">
    <location>
        <begin position="385"/>
        <end position="410"/>
    </location>
</feature>
<evidence type="ECO:0000256" key="4">
    <source>
        <dbReference type="SAM" id="Phobius"/>
    </source>
</evidence>
<dbReference type="RefSeq" id="WP_015717862.1">
    <property type="nucleotide sequence ID" value="NC_014974.1"/>
</dbReference>
<dbReference type="Pfam" id="PF13641">
    <property type="entry name" value="Glyco_tranf_2_3"/>
    <property type="match status" value="1"/>
</dbReference>
<keyword evidence="4" id="KW-0472">Membrane</keyword>
<protein>
    <submittedName>
        <fullName evidence="5">Glycosyl transferase, family 2</fullName>
    </submittedName>
</protein>
<evidence type="ECO:0000313" key="5">
    <source>
        <dbReference type="EMBL" id="ADW22598.1"/>
    </source>
</evidence>
<dbReference type="InterPro" id="IPR029044">
    <property type="entry name" value="Nucleotide-diphossugar_trans"/>
</dbReference>
<keyword evidence="3 5" id="KW-0808">Transferase</keyword>
<accession>E8PMY5</accession>
<keyword evidence="2" id="KW-0328">Glycosyltransferase</keyword>
<dbReference type="CDD" id="cd06423">
    <property type="entry name" value="CESA_like"/>
    <property type="match status" value="1"/>
</dbReference>
<dbReference type="EMBL" id="CP001962">
    <property type="protein sequence ID" value="ADW22598.1"/>
    <property type="molecule type" value="Genomic_DNA"/>
</dbReference>
<dbReference type="eggNOG" id="COG1215">
    <property type="taxonomic scope" value="Bacteria"/>
</dbReference>
<dbReference type="Gene3D" id="3.90.550.10">
    <property type="entry name" value="Spore Coat Polysaccharide Biosynthesis Protein SpsA, Chain A"/>
    <property type="match status" value="1"/>
</dbReference>
<organism evidence="5 6">
    <name type="scientific">Thermus scotoductus (strain ATCC 700910 / SA-01)</name>
    <dbReference type="NCBI Taxonomy" id="743525"/>
    <lineage>
        <taxon>Bacteria</taxon>
        <taxon>Thermotogati</taxon>
        <taxon>Deinococcota</taxon>
        <taxon>Deinococci</taxon>
        <taxon>Thermales</taxon>
        <taxon>Thermaceae</taxon>
        <taxon>Thermus</taxon>
    </lineage>
</organism>
<feature type="transmembrane region" description="Helical" evidence="4">
    <location>
        <begin position="346"/>
        <end position="379"/>
    </location>
</feature>
<reference evidence="5 6" key="2">
    <citation type="journal article" date="2011" name="BMC Genomics">
        <title>Sequence of the hyperplastic genome of the naturally competent Thermus scotoductus SA-01.</title>
        <authorList>
            <person name="Gounder K."/>
            <person name="Brzuszkiewicz E."/>
            <person name="Liesegang H."/>
            <person name="Wollherr A."/>
            <person name="Daniel R."/>
            <person name="Gottschalk G."/>
            <person name="Reva O."/>
            <person name="Kumwenda B."/>
            <person name="Srivastava M."/>
            <person name="Bricio C."/>
            <person name="Berenguer J."/>
            <person name="van Heerden E."/>
            <person name="Litthauer D."/>
        </authorList>
    </citation>
    <scope>NUCLEOTIDE SEQUENCE [LARGE SCALE GENOMIC DNA]</scope>
    <source>
        <strain evidence="6">ATCC 700910 / SA-01</strain>
    </source>
</reference>
<sequence>MNLLLDFLFLYQVVILWYFALLNLFYALFAFFGPGMVARYARELSELSLKDLLEREAYLPVSILVPTYNEEKTIAHSVRSFLSLHYPEFEVIVVADGPKDRTLEVLKEAFRLVEVEWVYRRALPTKPVRAVYRSLVYPNLIVVDKENGGKADALNAGLNLARYPLFCAVDADSLLDAQALLRASRLFLEDDRVLAVGGTIRPLNGAVVREGVVEALHLPRGFLEKMQIVEYARAFFMGRAGWSAMGALLIISGAFGLFRREEALRVGGYRTDTVGEDMELVVRLHRRAREEGREYRIVYTPDPICYTEVPADWATLRKQRNRWHRGLWEVLWNHRVMLFNPRYGRLGLLAMPYFVLFEALAPVVEVLGYVLFPVFYLLGLFNAEFAFLFFLLAVAYGVLLSQLAVGMETLLLKRYPRLRDRLALLLLAILEGLGYRQILAWERFLATFQVWRKRGVWGEMRRKGLEST</sequence>
<dbReference type="Proteomes" id="UP000008087">
    <property type="component" value="Chromosome"/>
</dbReference>
<keyword evidence="4" id="KW-1133">Transmembrane helix</keyword>
<proteinExistence type="inferred from homology"/>
<reference evidence="6" key="1">
    <citation type="submission" date="2010-03" db="EMBL/GenBank/DDBJ databases">
        <title>The genome sequence of Thermus scotoductus SA-01.</title>
        <authorList>
            <person name="Gounder K."/>
            <person name="Liesegang H."/>
            <person name="Brzuszkiewicz E."/>
            <person name="Wollherr A."/>
            <person name="Daniel R."/>
            <person name="Gottschalk G."/>
            <person name="van Heerden E."/>
            <person name="Litthauer D."/>
        </authorList>
    </citation>
    <scope>NUCLEOTIDE SEQUENCE [LARGE SCALE GENOMIC DNA]</scope>
    <source>
        <strain evidence="6">ATCC 700910 / SA-01</strain>
    </source>
</reference>
<dbReference type="GO" id="GO:0016757">
    <property type="term" value="F:glycosyltransferase activity"/>
    <property type="evidence" value="ECO:0007669"/>
    <property type="project" value="UniProtKB-KW"/>
</dbReference>
<dbReference type="SUPFAM" id="SSF53448">
    <property type="entry name" value="Nucleotide-diphospho-sugar transferases"/>
    <property type="match status" value="1"/>
</dbReference>
<dbReference type="PANTHER" id="PTHR43630:SF1">
    <property type="entry name" value="POLY-BETA-1,6-N-ACETYL-D-GLUCOSAMINE SYNTHASE"/>
    <property type="match status" value="1"/>
</dbReference>
<feature type="transmembrane region" description="Helical" evidence="4">
    <location>
        <begin position="7"/>
        <end position="32"/>
    </location>
</feature>
<feature type="transmembrane region" description="Helical" evidence="4">
    <location>
        <begin position="422"/>
        <end position="441"/>
    </location>
</feature>
<evidence type="ECO:0000313" key="6">
    <source>
        <dbReference type="Proteomes" id="UP000008087"/>
    </source>
</evidence>